<feature type="compositionally biased region" description="Low complexity" evidence="3">
    <location>
        <begin position="435"/>
        <end position="455"/>
    </location>
</feature>
<feature type="region of interest" description="Disordered" evidence="3">
    <location>
        <begin position="217"/>
        <end position="372"/>
    </location>
</feature>
<proteinExistence type="predicted"/>
<feature type="region of interest" description="Disordered" evidence="3">
    <location>
        <begin position="565"/>
        <end position="603"/>
    </location>
</feature>
<feature type="compositionally biased region" description="Basic and acidic residues" evidence="3">
    <location>
        <begin position="787"/>
        <end position="798"/>
    </location>
</feature>
<evidence type="ECO:0000256" key="3">
    <source>
        <dbReference type="SAM" id="MobiDB-lite"/>
    </source>
</evidence>
<dbReference type="Pfam" id="PF15304">
    <property type="entry name" value="AKAP2_C"/>
    <property type="match status" value="1"/>
</dbReference>
<feature type="compositionally biased region" description="Polar residues" evidence="3">
    <location>
        <begin position="578"/>
        <end position="603"/>
    </location>
</feature>
<keyword evidence="1 2" id="KW-0175">Coiled coil</keyword>
<evidence type="ECO:0000256" key="1">
    <source>
        <dbReference type="ARBA" id="ARBA00023054"/>
    </source>
</evidence>
<feature type="compositionally biased region" description="Basic and acidic residues" evidence="3">
    <location>
        <begin position="458"/>
        <end position="473"/>
    </location>
</feature>
<feature type="compositionally biased region" description="Polar residues" evidence="3">
    <location>
        <begin position="291"/>
        <end position="312"/>
    </location>
</feature>
<feature type="compositionally biased region" description="Basic and acidic residues" evidence="3">
    <location>
        <begin position="409"/>
        <end position="419"/>
    </location>
</feature>
<dbReference type="EMBL" id="JAHRIQ010046582">
    <property type="protein sequence ID" value="MEQ2235645.1"/>
    <property type="molecule type" value="Genomic_DNA"/>
</dbReference>
<dbReference type="InterPro" id="IPR029304">
    <property type="entry name" value="AKAP2_C"/>
</dbReference>
<evidence type="ECO:0000259" key="4">
    <source>
        <dbReference type="Pfam" id="PF15304"/>
    </source>
</evidence>
<accession>A0ABV0TRU5</accession>
<evidence type="ECO:0000313" key="6">
    <source>
        <dbReference type="Proteomes" id="UP001482620"/>
    </source>
</evidence>
<dbReference type="Proteomes" id="UP001482620">
    <property type="component" value="Unassembled WGS sequence"/>
</dbReference>
<feature type="domain" description="A-kinase anchor protein 2 C-terminal" evidence="4">
    <location>
        <begin position="507"/>
        <end position="792"/>
    </location>
</feature>
<feature type="region of interest" description="Disordered" evidence="3">
    <location>
        <begin position="393"/>
        <end position="510"/>
    </location>
</feature>
<keyword evidence="6" id="KW-1185">Reference proteome</keyword>
<organism evidence="5 6">
    <name type="scientific">Ilyodon furcidens</name>
    <name type="common">goldbreast splitfin</name>
    <dbReference type="NCBI Taxonomy" id="33524"/>
    <lineage>
        <taxon>Eukaryota</taxon>
        <taxon>Metazoa</taxon>
        <taxon>Chordata</taxon>
        <taxon>Craniata</taxon>
        <taxon>Vertebrata</taxon>
        <taxon>Euteleostomi</taxon>
        <taxon>Actinopterygii</taxon>
        <taxon>Neopterygii</taxon>
        <taxon>Teleostei</taxon>
        <taxon>Neoteleostei</taxon>
        <taxon>Acanthomorphata</taxon>
        <taxon>Ovalentaria</taxon>
        <taxon>Atherinomorphae</taxon>
        <taxon>Cyprinodontiformes</taxon>
        <taxon>Goodeidae</taxon>
        <taxon>Ilyodon</taxon>
    </lineage>
</organism>
<feature type="region of interest" description="Disordered" evidence="3">
    <location>
        <begin position="20"/>
        <end position="55"/>
    </location>
</feature>
<dbReference type="PANTHER" id="PTHR18839:SF0">
    <property type="entry name" value="MITOTIC INTERACTOR AND SUBSTRATE OF PLK1 ISOFORM X1-RELATED"/>
    <property type="match status" value="1"/>
</dbReference>
<dbReference type="PANTHER" id="PTHR18839">
    <property type="entry name" value="MITOTIC INTERACTOR AND SUBSTRATE OF PLK1 MISP FAMILY MEMBER"/>
    <property type="match status" value="1"/>
</dbReference>
<name>A0ABV0TRU5_9TELE</name>
<feature type="compositionally biased region" description="Basic and acidic residues" evidence="3">
    <location>
        <begin position="342"/>
        <end position="355"/>
    </location>
</feature>
<feature type="coiled-coil region" evidence="2">
    <location>
        <begin position="709"/>
        <end position="736"/>
    </location>
</feature>
<protein>
    <recommendedName>
        <fullName evidence="4">A-kinase anchor protein 2 C-terminal domain-containing protein</fullName>
    </recommendedName>
</protein>
<feature type="compositionally biased region" description="Polar residues" evidence="3">
    <location>
        <begin position="497"/>
        <end position="507"/>
    </location>
</feature>
<evidence type="ECO:0000256" key="2">
    <source>
        <dbReference type="SAM" id="Coils"/>
    </source>
</evidence>
<comment type="caution">
    <text evidence="5">The sequence shown here is derived from an EMBL/GenBank/DDBJ whole genome shotgun (WGS) entry which is preliminary data.</text>
</comment>
<feature type="region of interest" description="Disordered" evidence="3">
    <location>
        <begin position="747"/>
        <end position="826"/>
    </location>
</feature>
<dbReference type="InterPro" id="IPR042779">
    <property type="entry name" value="MISP/MISP3-like"/>
</dbReference>
<reference evidence="5 6" key="1">
    <citation type="submission" date="2021-06" db="EMBL/GenBank/DDBJ databases">
        <authorList>
            <person name="Palmer J.M."/>
        </authorList>
    </citation>
    <scope>NUCLEOTIDE SEQUENCE [LARGE SCALE GENOMIC DNA]</scope>
    <source>
        <strain evidence="6">if_2019</strain>
        <tissue evidence="5">Muscle</tissue>
    </source>
</reference>
<gene>
    <name evidence="5" type="ORF">ILYODFUR_004403</name>
</gene>
<evidence type="ECO:0000313" key="5">
    <source>
        <dbReference type="EMBL" id="MEQ2235645.1"/>
    </source>
</evidence>
<sequence length="826" mass="91741">METKPTTWQEQGPFNSLVMMQGEEGATVAHSVSPQDRKAPKAMPEEDLDVPEPGAKVEAVQRSQAIKIIEMVDVIKIENQKSAGISQCTLRETRGAMIELEERPEKLSDAQEESKKADNLCEDGFLPPLPLNALSEVEYGEKEGFSSLEGEVGEWISEAEPIEDNRDCPKTPKHLAPAHQEVDIKPKLNSTSMMNANICTNKTETFTSQSAKHCLSDINSSDDRNNLNSPPFADESGEEEAKSTDITTCQHQSDTRELSCVGFQPSCSDPEETDSVLPASGSVRQEEAVLLQSQSELCHKGQNQETEQQVFGQGSPPDSAVTMELANQGGEASQGHSCVAAVRERSSWVGERTEGENEQTGGVKGQYKSRVEKSKVAVRSQSEGLFRYLQAVQTQEPKAENSCGIPLKANRDTRMRTDMSEDSQSDSGVSADFHSNSTVYSSTSMSADSPSPVSMETPIEREIRRAIQREQSLRRSRGLPNPRTSPEYVEVPLRKSLPSQSVSPKWSQNKDREFAGKKMQQEIHEESQREQDLVKIGKIPGFYDKGTIRQIKERKQLFETLRISPEPPLTISPKCKTPSWSSNSSEDLNLTLENQDSGTSTPEQTYMERKPMMFNPSQSQTSSKGLDHSSLRGPKFSEGTGCQIIIIENGLTVPAQKHYKVKAEAEAIPETKNSFNSSDKTRGHDGLMKTKKEWEEKEVAASKGNPFFKLRSSANLDKVRQDIQETKEREKELHSLRLSLYGGIDLAEEPSKKEVPAPGPLSNGRSESYEGRQSVDKVSAWPPVQSQEDKIFHPEIRKSPRTPRQKNPLVQLWESGQVNGCNLEDD</sequence>